<dbReference type="SUPFAM" id="SSF55486">
    <property type="entry name" value="Metalloproteases ('zincins'), catalytic domain"/>
    <property type="match status" value="1"/>
</dbReference>
<feature type="compositionally biased region" description="Basic and acidic residues" evidence="1">
    <location>
        <begin position="904"/>
        <end position="917"/>
    </location>
</feature>
<name>A0ABZ0CWQ1_9BURK</name>
<evidence type="ECO:0000256" key="1">
    <source>
        <dbReference type="SAM" id="MobiDB-lite"/>
    </source>
</evidence>
<dbReference type="RefSeq" id="WP_316702345.1">
    <property type="nucleotide sequence ID" value="NZ_CP136336.1"/>
</dbReference>
<reference evidence="2 3" key="1">
    <citation type="submission" date="2023-10" db="EMBL/GenBank/DDBJ databases">
        <title>Bacteria for the degradation of biodegradable plastic PBAT(Polybutylene adipate terephthalate).</title>
        <authorList>
            <person name="Weon H.-Y."/>
            <person name="Yeon J."/>
        </authorList>
    </citation>
    <scope>NUCLEOTIDE SEQUENCE [LARGE SCALE GENOMIC DNA]</scope>
    <source>
        <strain evidence="2 3">SBD 7-3</strain>
    </source>
</reference>
<dbReference type="EMBL" id="CP136336">
    <property type="protein sequence ID" value="WOB09391.1"/>
    <property type="molecule type" value="Genomic_DNA"/>
</dbReference>
<gene>
    <name evidence="2" type="ORF">RXV79_04850</name>
</gene>
<organism evidence="2 3">
    <name type="scientific">Piscinibacter gummiphilus</name>
    <dbReference type="NCBI Taxonomy" id="946333"/>
    <lineage>
        <taxon>Bacteria</taxon>
        <taxon>Pseudomonadati</taxon>
        <taxon>Pseudomonadota</taxon>
        <taxon>Betaproteobacteria</taxon>
        <taxon>Burkholderiales</taxon>
        <taxon>Sphaerotilaceae</taxon>
        <taxon>Piscinibacter</taxon>
    </lineage>
</organism>
<dbReference type="Proteomes" id="UP001303946">
    <property type="component" value="Chromosome"/>
</dbReference>
<proteinExistence type="predicted"/>
<feature type="compositionally biased region" description="Basic and acidic residues" evidence="1">
    <location>
        <begin position="926"/>
        <end position="942"/>
    </location>
</feature>
<sequence>MSQEFNTAAKAMVTRDAHGTVRDVQHVEEVFVSTAGSPLLAAHEYLLRHGALLGVSPAELAHFSEAPEAEPRALGVELRYSEEKPQFDTTTVVFDQTLFGLPIWQAGVSVHLQRDPFVVVAAQSKRHAQVDADMPSADALKSATKLDKKRLTKELGIDQDKACDPSTFKVLRQRLMVYRYDPAERLAREHHDPAPTAAQTAQAAQVTAPTRHLHATLPLPPVSERVRAGRHQVVIELTFSVTWNGIADLAWVALLDVDTLSVLYLRAFIDDVNGLVFETDPITLNGGPLPSATSAQLNPLRSTVQLPELVSVAGTVSLTGPHVAVQDLEALAAAPPTRPAGSPFSYDARSNHFAAVNAYYHCDRFFHLVRDLGFDLPTYFTGTPFPSPVDHRGNIWGSTNTINAYCAGNGSYGILRTAFMLADLGDVANPIGLACDWRVVLHELGGHGILYNHVNSPNFGFAHSAGDSFAAVLNDPDSRAPDRFETFPWVYNVIGRRHDRDVTAGWAWGGVFDVGGYSSEEILCTTHFRLYRAVGGDGAELKQREYASRYTAYLMLRTIGSLTQATNPSNAEAYATAMVAAERGNWTSEDMVGGVYGKVVRWAFEKQGAYQPPGAPKPVVTEGPPPEVDLYIDDGRHGEYQFQEHFWETRDIWNRHDTDGETRHQTPIVCRPNHAYVRVKNRGTKPSKGGRVHGWHARPGAGLVWPDDFEPMTTASLSLPPLKPGEEVVIGPLEWTPIHPGHEVMFMSVTAPQDRANNDRLTGLPAAKGPTPAWRLVPTDNNIAMRALVPVPGGGGRCALEAAFCNRKFWAHNPFAKTARMEVRAVLPALLESRGWTMHFHNPGGSHFTLGPRGEREIRPVLVSGRDFSPGELADEGPATITVLVLANGIVVGGMSYRLDPELDAPARERPPAKDCCRPQPEPCNDDQRCDDKPPCDDKPCEPPKPPRQCCEPCIDDRCCPPPACC</sequence>
<evidence type="ECO:0000313" key="3">
    <source>
        <dbReference type="Proteomes" id="UP001303946"/>
    </source>
</evidence>
<protein>
    <submittedName>
        <fullName evidence="2">Uncharacterized protein</fullName>
    </submittedName>
</protein>
<feature type="region of interest" description="Disordered" evidence="1">
    <location>
        <begin position="904"/>
        <end position="948"/>
    </location>
</feature>
<keyword evidence="3" id="KW-1185">Reference proteome</keyword>
<evidence type="ECO:0000313" key="2">
    <source>
        <dbReference type="EMBL" id="WOB09391.1"/>
    </source>
</evidence>
<accession>A0ABZ0CWQ1</accession>